<evidence type="ECO:0000256" key="14">
    <source>
        <dbReference type="SAM" id="MobiDB-lite"/>
    </source>
</evidence>
<keyword evidence="11" id="KW-1006">Bacterial flagellum protein export</keyword>
<dbReference type="GO" id="GO:0006614">
    <property type="term" value="P:SRP-dependent cotranslational protein targeting to membrane"/>
    <property type="evidence" value="ECO:0007669"/>
    <property type="project" value="UniProtKB-UniRule"/>
</dbReference>
<comment type="function">
    <text evidence="12">Necessary for flagellar biosynthesis. May be involved in translocation of the flagellum.</text>
</comment>
<feature type="domain" description="AAA+ ATPase" evidence="15">
    <location>
        <begin position="206"/>
        <end position="371"/>
    </location>
</feature>
<evidence type="ECO:0000256" key="5">
    <source>
        <dbReference type="ARBA" id="ARBA00022475"/>
    </source>
</evidence>
<keyword evidence="6" id="KW-0547">Nucleotide-binding</keyword>
<dbReference type="SMART" id="SM00382">
    <property type="entry name" value="AAA"/>
    <property type="match status" value="1"/>
</dbReference>
<protein>
    <recommendedName>
        <fullName evidence="3 13">Flagellar biosynthesis protein FlhF</fullName>
    </recommendedName>
</protein>
<dbReference type="GO" id="GO:0015031">
    <property type="term" value="P:protein transport"/>
    <property type="evidence" value="ECO:0007669"/>
    <property type="project" value="UniProtKB-KW"/>
</dbReference>
<proteinExistence type="inferred from homology"/>
<feature type="domain" description="SRP54-type proteins GTP-binding" evidence="16">
    <location>
        <begin position="207"/>
        <end position="398"/>
    </location>
</feature>
<sequence length="402" mass="45128">MKVKKYLASSMSEAMKDIRQELGNDAVILSSKPVYSSGFLGLFRKRNIEVVAAIDPSEKHNPPIKKQKQKKMPAEKTVSAANPGAESEQADSGLKIHSPAPESEQAKSLPAGEILKELAQLREMVKGINYESANNDKKYPDPLQEIYKTMEKQEIDCHIRAEMMDALLTKWFSGHHDSPMDEITGWLKAELDAKISAVSDFGGSFEKKYINIVGPTGVGKTTTLAKIAAESILKQNKKVAFITTDTYRIAAIDQLQTYAKILNVPIEVAYNLVDFKNAAEKFSHYDLVFIDTAGRNFRNHEYVRDLQKIIDFEREMETYLVLSLTAKQRDMEEIFMQFSTIPIKQVIFTKADETASFGPMLNFIIKHRIGAAYITNGQDVPDDIEKASPRLITEIILGANKK</sequence>
<evidence type="ECO:0000259" key="16">
    <source>
        <dbReference type="SMART" id="SM00962"/>
    </source>
</evidence>
<gene>
    <name evidence="17" type="primary">flhF</name>
    <name evidence="17" type="ORF">D0466_17225</name>
</gene>
<keyword evidence="17" id="KW-0969">Cilium</keyword>
<keyword evidence="18" id="KW-1185">Reference proteome</keyword>
<dbReference type="InterPro" id="IPR003593">
    <property type="entry name" value="AAA+_ATPase"/>
</dbReference>
<evidence type="ECO:0000256" key="8">
    <source>
        <dbReference type="ARBA" id="ARBA00022927"/>
    </source>
</evidence>
<evidence type="ECO:0000313" key="17">
    <source>
        <dbReference type="EMBL" id="RFU61544.1"/>
    </source>
</evidence>
<dbReference type="InterPro" id="IPR047040">
    <property type="entry name" value="FlhF__GTPase_dom"/>
</dbReference>
<keyword evidence="4" id="KW-0813">Transport</keyword>
<organism evidence="17 18">
    <name type="scientific">Peribacillus glennii</name>
    <dbReference type="NCBI Taxonomy" id="2303991"/>
    <lineage>
        <taxon>Bacteria</taxon>
        <taxon>Bacillati</taxon>
        <taxon>Bacillota</taxon>
        <taxon>Bacilli</taxon>
        <taxon>Bacillales</taxon>
        <taxon>Bacillaceae</taxon>
        <taxon>Peribacillus</taxon>
    </lineage>
</organism>
<keyword evidence="7" id="KW-1005">Bacterial flagellum biogenesis</keyword>
<dbReference type="FunFam" id="3.40.50.300:FF:000695">
    <property type="entry name" value="Flagellar biosynthesis regulator FlhF"/>
    <property type="match status" value="1"/>
</dbReference>
<comment type="similarity">
    <text evidence="2">Belongs to the GTP-binding SRP family.</text>
</comment>
<dbReference type="AlphaFoldDB" id="A0A372L935"/>
<dbReference type="InterPro" id="IPR000897">
    <property type="entry name" value="SRP54_GTPase_dom"/>
</dbReference>
<feature type="compositionally biased region" description="Basic residues" evidence="14">
    <location>
        <begin position="62"/>
        <end position="71"/>
    </location>
</feature>
<dbReference type="OrthoDB" id="9778554at2"/>
<dbReference type="SMART" id="SM00962">
    <property type="entry name" value="SRP54"/>
    <property type="match status" value="1"/>
</dbReference>
<dbReference type="GO" id="GO:0044781">
    <property type="term" value="P:bacterial-type flagellum organization"/>
    <property type="evidence" value="ECO:0007669"/>
    <property type="project" value="UniProtKB-UniRule"/>
</dbReference>
<dbReference type="InterPro" id="IPR020006">
    <property type="entry name" value="FlhF"/>
</dbReference>
<dbReference type="GO" id="GO:0005886">
    <property type="term" value="C:plasma membrane"/>
    <property type="evidence" value="ECO:0007669"/>
    <property type="project" value="UniProtKB-SubCell"/>
</dbReference>
<dbReference type="GO" id="GO:0003924">
    <property type="term" value="F:GTPase activity"/>
    <property type="evidence" value="ECO:0007669"/>
    <property type="project" value="UniProtKB-UniRule"/>
</dbReference>
<evidence type="ECO:0000256" key="2">
    <source>
        <dbReference type="ARBA" id="ARBA00008531"/>
    </source>
</evidence>
<dbReference type="Proteomes" id="UP000262939">
    <property type="component" value="Unassembled WGS sequence"/>
</dbReference>
<keyword evidence="9" id="KW-0342">GTP-binding</keyword>
<comment type="subcellular location">
    <subcellularLocation>
        <location evidence="1">Cell membrane</location>
        <topology evidence="1">Peripheral membrane protein</topology>
        <orientation evidence="1">Cytoplasmic side</orientation>
    </subcellularLocation>
</comment>
<dbReference type="NCBIfam" id="TIGR03499">
    <property type="entry name" value="FlhF"/>
    <property type="match status" value="1"/>
</dbReference>
<keyword evidence="17" id="KW-0282">Flagellum</keyword>
<dbReference type="Pfam" id="PF00448">
    <property type="entry name" value="SRP54"/>
    <property type="match status" value="1"/>
</dbReference>
<keyword evidence="10" id="KW-0472">Membrane</keyword>
<dbReference type="SUPFAM" id="SSF52540">
    <property type="entry name" value="P-loop containing nucleoside triphosphate hydrolases"/>
    <property type="match status" value="1"/>
</dbReference>
<evidence type="ECO:0000256" key="1">
    <source>
        <dbReference type="ARBA" id="ARBA00004413"/>
    </source>
</evidence>
<keyword evidence="5" id="KW-1003">Cell membrane</keyword>
<dbReference type="GO" id="GO:0005525">
    <property type="term" value="F:GTP binding"/>
    <property type="evidence" value="ECO:0007669"/>
    <property type="project" value="UniProtKB-UniRule"/>
</dbReference>
<keyword evidence="17" id="KW-0966">Cell projection</keyword>
<name>A0A372L935_9BACI</name>
<evidence type="ECO:0000313" key="18">
    <source>
        <dbReference type="Proteomes" id="UP000262939"/>
    </source>
</evidence>
<dbReference type="EMBL" id="QVTD01000013">
    <property type="protein sequence ID" value="RFU61544.1"/>
    <property type="molecule type" value="Genomic_DNA"/>
</dbReference>
<evidence type="ECO:0000259" key="15">
    <source>
        <dbReference type="SMART" id="SM00382"/>
    </source>
</evidence>
<keyword evidence="8" id="KW-0653">Protein transport</keyword>
<evidence type="ECO:0000256" key="12">
    <source>
        <dbReference type="ARBA" id="ARBA00025337"/>
    </source>
</evidence>
<dbReference type="Gene3D" id="1.20.120.1380">
    <property type="entry name" value="Flagellar FlhF biosynthesis protein, N domain"/>
    <property type="match status" value="1"/>
</dbReference>
<accession>A0A372L935</accession>
<evidence type="ECO:0000256" key="3">
    <source>
        <dbReference type="ARBA" id="ARBA00014919"/>
    </source>
</evidence>
<dbReference type="CDD" id="cd17873">
    <property type="entry name" value="FlhF"/>
    <property type="match status" value="1"/>
</dbReference>
<dbReference type="RefSeq" id="WP_117323790.1">
    <property type="nucleotide sequence ID" value="NZ_QVTD01000013.1"/>
</dbReference>
<dbReference type="GO" id="GO:0005047">
    <property type="term" value="F:signal recognition particle binding"/>
    <property type="evidence" value="ECO:0007669"/>
    <property type="project" value="TreeGrafter"/>
</dbReference>
<dbReference type="Gene3D" id="3.40.50.300">
    <property type="entry name" value="P-loop containing nucleotide triphosphate hydrolases"/>
    <property type="match status" value="1"/>
</dbReference>
<feature type="region of interest" description="Disordered" evidence="14">
    <location>
        <begin position="58"/>
        <end position="111"/>
    </location>
</feature>
<evidence type="ECO:0000256" key="11">
    <source>
        <dbReference type="ARBA" id="ARBA00023225"/>
    </source>
</evidence>
<evidence type="ECO:0000256" key="7">
    <source>
        <dbReference type="ARBA" id="ARBA00022795"/>
    </source>
</evidence>
<evidence type="ECO:0000256" key="9">
    <source>
        <dbReference type="ARBA" id="ARBA00023134"/>
    </source>
</evidence>
<dbReference type="PANTHER" id="PTHR43134">
    <property type="entry name" value="SIGNAL RECOGNITION PARTICLE RECEPTOR SUBUNIT ALPHA"/>
    <property type="match status" value="1"/>
</dbReference>
<evidence type="ECO:0000256" key="10">
    <source>
        <dbReference type="ARBA" id="ARBA00023136"/>
    </source>
</evidence>
<comment type="caution">
    <text evidence="17">The sequence shown here is derived from an EMBL/GenBank/DDBJ whole genome shotgun (WGS) entry which is preliminary data.</text>
</comment>
<dbReference type="InterPro" id="IPR027417">
    <property type="entry name" value="P-loop_NTPase"/>
</dbReference>
<reference evidence="17 18" key="1">
    <citation type="submission" date="2018-08" db="EMBL/GenBank/DDBJ databases">
        <title>Bacillus chawlae sp. nov., Bacillus glennii sp. nov., and Bacillus saganii sp. nov. Isolated from the Vehicle Assembly Building at Kennedy Space Center where the Viking Spacecraft were Assembled.</title>
        <authorList>
            <person name="Seuylemezian A."/>
            <person name="Vaishampayan P."/>
        </authorList>
    </citation>
    <scope>NUCLEOTIDE SEQUENCE [LARGE SCALE GENOMIC DNA]</scope>
    <source>
        <strain evidence="17 18">V44-8</strain>
    </source>
</reference>
<evidence type="ECO:0000256" key="4">
    <source>
        <dbReference type="ARBA" id="ARBA00022448"/>
    </source>
</evidence>
<evidence type="ECO:0000256" key="13">
    <source>
        <dbReference type="NCBIfam" id="TIGR03499"/>
    </source>
</evidence>
<dbReference type="PANTHER" id="PTHR43134:SF3">
    <property type="entry name" value="FLAGELLAR BIOSYNTHESIS PROTEIN FLHF"/>
    <property type="match status" value="1"/>
</dbReference>
<evidence type="ECO:0000256" key="6">
    <source>
        <dbReference type="ARBA" id="ARBA00022741"/>
    </source>
</evidence>